<proteinExistence type="predicted"/>
<dbReference type="HOGENOM" id="CLU_1809311_0_0_1"/>
<evidence type="ECO:0000313" key="1">
    <source>
        <dbReference type="EnsemblPlants" id="ONIVA05G07780.1"/>
    </source>
</evidence>
<evidence type="ECO:0000313" key="2">
    <source>
        <dbReference type="Proteomes" id="UP000006591"/>
    </source>
</evidence>
<dbReference type="Gramene" id="ONIVA05G07780.1">
    <property type="protein sequence ID" value="ONIVA05G07780.1"/>
    <property type="gene ID" value="ONIVA05G07780"/>
</dbReference>
<accession>A0A0E0HB16</accession>
<dbReference type="AlphaFoldDB" id="A0A0E0HB16"/>
<dbReference type="EnsemblPlants" id="ONIVA05G07780.1">
    <property type="protein sequence ID" value="ONIVA05G07780.1"/>
    <property type="gene ID" value="ONIVA05G07780"/>
</dbReference>
<protein>
    <submittedName>
        <fullName evidence="1">Uncharacterized protein</fullName>
    </submittedName>
</protein>
<dbReference type="Proteomes" id="UP000006591">
    <property type="component" value="Chromosome 5"/>
</dbReference>
<keyword evidence="2" id="KW-1185">Reference proteome</keyword>
<reference evidence="1" key="1">
    <citation type="submission" date="2015-04" db="UniProtKB">
        <authorList>
            <consortium name="EnsemblPlants"/>
        </authorList>
    </citation>
    <scope>IDENTIFICATION</scope>
    <source>
        <strain evidence="1">SL10</strain>
    </source>
</reference>
<sequence length="143" mass="15490">MEMEDIDDVLGPSRLTGGGVPPGLRLPLAVVAMKPKRLRSSRVTQTRPQPEAWILRTQWCKQSKAERLVTVAADGGEELTEPLDLGVEGAIVPNLVAEADGLEEGGVHGGGADDRHVRPLLEVAAALRRRRQRQPKVLSCIYA</sequence>
<name>A0A0E0HB16_ORYNI</name>
<reference evidence="1" key="2">
    <citation type="submission" date="2018-04" db="EMBL/GenBank/DDBJ databases">
        <title>OnivRS2 (Oryza nivara Reference Sequence Version 2).</title>
        <authorList>
            <person name="Zhang J."/>
            <person name="Kudrna D."/>
            <person name="Lee S."/>
            <person name="Talag J."/>
            <person name="Rajasekar S."/>
            <person name="Welchert J."/>
            <person name="Hsing Y.-I."/>
            <person name="Wing R.A."/>
        </authorList>
    </citation>
    <scope>NUCLEOTIDE SEQUENCE [LARGE SCALE GENOMIC DNA]</scope>
    <source>
        <strain evidence="1">SL10</strain>
    </source>
</reference>
<dbReference type="STRING" id="4536.A0A0E0HB16"/>
<organism evidence="1">
    <name type="scientific">Oryza nivara</name>
    <name type="common">Indian wild rice</name>
    <name type="synonym">Oryza sativa f. spontanea</name>
    <dbReference type="NCBI Taxonomy" id="4536"/>
    <lineage>
        <taxon>Eukaryota</taxon>
        <taxon>Viridiplantae</taxon>
        <taxon>Streptophyta</taxon>
        <taxon>Embryophyta</taxon>
        <taxon>Tracheophyta</taxon>
        <taxon>Spermatophyta</taxon>
        <taxon>Magnoliopsida</taxon>
        <taxon>Liliopsida</taxon>
        <taxon>Poales</taxon>
        <taxon>Poaceae</taxon>
        <taxon>BOP clade</taxon>
        <taxon>Oryzoideae</taxon>
        <taxon>Oryzeae</taxon>
        <taxon>Oryzinae</taxon>
        <taxon>Oryza</taxon>
    </lineage>
</organism>